<organism evidence="4 5">
    <name type="scientific">Evansella caseinilytica</name>
    <dbReference type="NCBI Taxonomy" id="1503961"/>
    <lineage>
        <taxon>Bacteria</taxon>
        <taxon>Bacillati</taxon>
        <taxon>Bacillota</taxon>
        <taxon>Bacilli</taxon>
        <taxon>Bacillales</taxon>
        <taxon>Bacillaceae</taxon>
        <taxon>Evansella</taxon>
    </lineage>
</organism>
<dbReference type="STRING" id="1503961.SAMN05421736_10570"/>
<gene>
    <name evidence="4" type="ORF">SAMN05421736_10570</name>
</gene>
<dbReference type="EMBL" id="FNPI01000005">
    <property type="protein sequence ID" value="SDZ01027.1"/>
    <property type="molecule type" value="Genomic_DNA"/>
</dbReference>
<dbReference type="InterPro" id="IPR024425">
    <property type="entry name" value="LiaF-like_C"/>
</dbReference>
<feature type="transmembrane region" description="Helical" evidence="1">
    <location>
        <begin position="97"/>
        <end position="115"/>
    </location>
</feature>
<reference evidence="5" key="1">
    <citation type="submission" date="2016-10" db="EMBL/GenBank/DDBJ databases">
        <authorList>
            <person name="Varghese N."/>
            <person name="Submissions S."/>
        </authorList>
    </citation>
    <scope>NUCLEOTIDE SEQUENCE [LARGE SCALE GENOMIC DNA]</scope>
    <source>
        <strain evidence="5">SP</strain>
    </source>
</reference>
<proteinExistence type="predicted"/>
<feature type="domain" description="LiaI-LiaF-like transmembrane region" evidence="3">
    <location>
        <begin position="4"/>
        <end position="47"/>
    </location>
</feature>
<keyword evidence="1" id="KW-1133">Transmembrane helix</keyword>
<evidence type="ECO:0000256" key="1">
    <source>
        <dbReference type="SAM" id="Phobius"/>
    </source>
</evidence>
<feature type="transmembrane region" description="Helical" evidence="1">
    <location>
        <begin position="69"/>
        <end position="91"/>
    </location>
</feature>
<evidence type="ECO:0000313" key="5">
    <source>
        <dbReference type="Proteomes" id="UP000198935"/>
    </source>
</evidence>
<accession>A0A1H3PIX4</accession>
<dbReference type="InterPro" id="IPR047793">
    <property type="entry name" value="LiaF_C"/>
</dbReference>
<protein>
    <submittedName>
        <fullName evidence="4">Lia operon protein LiaF</fullName>
    </submittedName>
</protein>
<evidence type="ECO:0000259" key="3">
    <source>
        <dbReference type="Pfam" id="PF18917"/>
    </source>
</evidence>
<dbReference type="NCBIfam" id="NF040535">
    <property type="entry name" value="LiaF_C_term"/>
    <property type="match status" value="1"/>
</dbReference>
<feature type="domain" description="Cell wall-active antibiotics response LiaF-like C-terminal" evidence="2">
    <location>
        <begin position="158"/>
        <end position="270"/>
    </location>
</feature>
<dbReference type="OrthoDB" id="1953204at2"/>
<dbReference type="InterPro" id="IPR043726">
    <property type="entry name" value="LiaI-LiaF-like_TM1"/>
</dbReference>
<dbReference type="Proteomes" id="UP000198935">
    <property type="component" value="Unassembled WGS sequence"/>
</dbReference>
<evidence type="ECO:0000259" key="2">
    <source>
        <dbReference type="Pfam" id="PF09922"/>
    </source>
</evidence>
<dbReference type="GO" id="GO:0016020">
    <property type="term" value="C:membrane"/>
    <property type="evidence" value="ECO:0007669"/>
    <property type="project" value="InterPro"/>
</dbReference>
<keyword evidence="1" id="KW-0812">Transmembrane</keyword>
<name>A0A1H3PIX4_9BACI</name>
<evidence type="ECO:0000313" key="4">
    <source>
        <dbReference type="EMBL" id="SDZ01027.1"/>
    </source>
</evidence>
<keyword evidence="5" id="KW-1185">Reference proteome</keyword>
<dbReference type="AlphaFoldDB" id="A0A1H3PIX4"/>
<sequence length="274" mass="30869">MKRLIGLLVLAVGLIFLLSNIGMIDLEATNIFSTFWPAIIVLIGLKVFFEGLIYFFHSLRRDKWQIGKCLWGTFITAAGVILLGNNAGWFTFGFSDLWSWTWPALVVYIGLKIIFDRGDIVIRFDRDRDNQENPEGSKKHEHHRKLCWHGNRHKHHQFIGDIQLGKQPFELDCTELSIGIGSVEIDLTKAILKEGDNVVDIRCGIGSVEILVPKEMAVKADVNVRLGDATLFDNSYAGTSRHATYMSADFHEAEKKVLLNVSLNIGDVEVLTVD</sequence>
<dbReference type="PIRSF" id="PIRSF031509">
    <property type="entry name" value="Cell_wall_LiaF/YvqF"/>
    <property type="match status" value="1"/>
</dbReference>
<feature type="transmembrane region" description="Helical" evidence="1">
    <location>
        <begin position="35"/>
        <end position="57"/>
    </location>
</feature>
<keyword evidence="1" id="KW-0472">Membrane</keyword>
<dbReference type="Pfam" id="PF18917">
    <property type="entry name" value="LiaI-LiaF-like_TM1"/>
    <property type="match status" value="1"/>
</dbReference>
<dbReference type="InterPro" id="IPR016975">
    <property type="entry name" value="Cell_wall_LiaF"/>
</dbReference>
<dbReference type="Pfam" id="PF09922">
    <property type="entry name" value="LiaF-like_C"/>
    <property type="match status" value="1"/>
</dbReference>